<proteinExistence type="inferred from homology"/>
<dbReference type="PANTHER" id="PTHR43046">
    <property type="entry name" value="GDP-MANNOSE MANNOSYL HYDROLASE"/>
    <property type="match status" value="1"/>
</dbReference>
<name>A0A518BVC3_9BACT</name>
<accession>A0A518BVC3</accession>
<dbReference type="EMBL" id="CP036280">
    <property type="protein sequence ID" value="QDU70932.1"/>
    <property type="molecule type" value="Genomic_DNA"/>
</dbReference>
<comment type="similarity">
    <text evidence="4">Belongs to the Nudix hydrolase family.</text>
</comment>
<comment type="cofactor">
    <cofactor evidence="1">
        <name>Mg(2+)</name>
        <dbReference type="ChEBI" id="CHEBI:18420"/>
    </cofactor>
</comment>
<evidence type="ECO:0000313" key="6">
    <source>
        <dbReference type="EMBL" id="QDU70932.1"/>
    </source>
</evidence>
<keyword evidence="3" id="KW-0460">Magnesium</keyword>
<dbReference type="InterPro" id="IPR020084">
    <property type="entry name" value="NUDIX_hydrolase_CS"/>
</dbReference>
<dbReference type="PROSITE" id="PS51462">
    <property type="entry name" value="NUDIX"/>
    <property type="match status" value="1"/>
</dbReference>
<dbReference type="InterPro" id="IPR020476">
    <property type="entry name" value="Nudix_hydrolase"/>
</dbReference>
<dbReference type="InterPro" id="IPR015797">
    <property type="entry name" value="NUDIX_hydrolase-like_dom_sf"/>
</dbReference>
<dbReference type="InterPro" id="IPR000086">
    <property type="entry name" value="NUDIX_hydrolase_dom"/>
</dbReference>
<feature type="domain" description="Nudix hydrolase" evidence="5">
    <location>
        <begin position="10"/>
        <end position="153"/>
    </location>
</feature>
<dbReference type="GO" id="GO:0016787">
    <property type="term" value="F:hydrolase activity"/>
    <property type="evidence" value="ECO:0007669"/>
    <property type="project" value="UniProtKB-KW"/>
</dbReference>
<dbReference type="RefSeq" id="WP_145445070.1">
    <property type="nucleotide sequence ID" value="NZ_CP036280.1"/>
</dbReference>
<evidence type="ECO:0000256" key="1">
    <source>
        <dbReference type="ARBA" id="ARBA00001946"/>
    </source>
</evidence>
<evidence type="ECO:0000313" key="7">
    <source>
        <dbReference type="Proteomes" id="UP000320386"/>
    </source>
</evidence>
<dbReference type="SUPFAM" id="SSF55811">
    <property type="entry name" value="Nudix"/>
    <property type="match status" value="1"/>
</dbReference>
<dbReference type="PANTHER" id="PTHR43046:SF12">
    <property type="entry name" value="GDP-MANNOSE MANNOSYL HYDROLASE"/>
    <property type="match status" value="1"/>
</dbReference>
<reference evidence="6 7" key="1">
    <citation type="submission" date="2019-02" db="EMBL/GenBank/DDBJ databases">
        <title>Deep-cultivation of Planctomycetes and their phenomic and genomic characterization uncovers novel biology.</title>
        <authorList>
            <person name="Wiegand S."/>
            <person name="Jogler M."/>
            <person name="Boedeker C."/>
            <person name="Pinto D."/>
            <person name="Vollmers J."/>
            <person name="Rivas-Marin E."/>
            <person name="Kohn T."/>
            <person name="Peeters S.H."/>
            <person name="Heuer A."/>
            <person name="Rast P."/>
            <person name="Oberbeckmann S."/>
            <person name="Bunk B."/>
            <person name="Jeske O."/>
            <person name="Meyerdierks A."/>
            <person name="Storesund J.E."/>
            <person name="Kallscheuer N."/>
            <person name="Luecker S."/>
            <person name="Lage O.M."/>
            <person name="Pohl T."/>
            <person name="Merkel B.J."/>
            <person name="Hornburger P."/>
            <person name="Mueller R.-W."/>
            <person name="Bruemmer F."/>
            <person name="Labrenz M."/>
            <person name="Spormann A.M."/>
            <person name="Op den Camp H."/>
            <person name="Overmann J."/>
            <person name="Amann R."/>
            <person name="Jetten M.S.M."/>
            <person name="Mascher T."/>
            <person name="Medema M.H."/>
            <person name="Devos D.P."/>
            <person name="Kaster A.-K."/>
            <person name="Ovreas L."/>
            <person name="Rohde M."/>
            <person name="Galperin M.Y."/>
            <person name="Jogler C."/>
        </authorList>
    </citation>
    <scope>NUCLEOTIDE SEQUENCE [LARGE SCALE GENOMIC DNA]</scope>
    <source>
        <strain evidence="6 7">Pan265</strain>
    </source>
</reference>
<dbReference type="CDD" id="cd04685">
    <property type="entry name" value="NUDIX_Hydrolase"/>
    <property type="match status" value="1"/>
</dbReference>
<dbReference type="OrthoDB" id="1188001at2"/>
<sequence>MTSSTPTADWVRQAGRVLLLDASDCLLLIACRNPQTGEVFWITPGGGCETGETHEAAALRELREETGIEGLALGSWVWKRRHVFPWLGRIYDQREKFFLCRVTERPTVTRHDPTEDELMTLGEFRWWPVSEIGRDATTRFAPRDLGNLIRSLAAGAIPDQPLEISDPEGGGW</sequence>
<dbReference type="PRINTS" id="PR00502">
    <property type="entry name" value="NUDIXFAMILY"/>
</dbReference>
<dbReference type="KEGG" id="mcad:Pan265_07760"/>
<evidence type="ECO:0000256" key="4">
    <source>
        <dbReference type="RuleBase" id="RU003476"/>
    </source>
</evidence>
<dbReference type="PROSITE" id="PS00893">
    <property type="entry name" value="NUDIX_BOX"/>
    <property type="match status" value="1"/>
</dbReference>
<dbReference type="Pfam" id="PF00293">
    <property type="entry name" value="NUDIX"/>
    <property type="match status" value="1"/>
</dbReference>
<organism evidence="6 7">
    <name type="scientific">Mucisphaera calidilacus</name>
    <dbReference type="NCBI Taxonomy" id="2527982"/>
    <lineage>
        <taxon>Bacteria</taxon>
        <taxon>Pseudomonadati</taxon>
        <taxon>Planctomycetota</taxon>
        <taxon>Phycisphaerae</taxon>
        <taxon>Phycisphaerales</taxon>
        <taxon>Phycisphaeraceae</taxon>
        <taxon>Mucisphaera</taxon>
    </lineage>
</organism>
<keyword evidence="7" id="KW-1185">Reference proteome</keyword>
<dbReference type="Gene3D" id="3.90.79.10">
    <property type="entry name" value="Nucleoside Triphosphate Pyrophosphohydrolase"/>
    <property type="match status" value="1"/>
</dbReference>
<keyword evidence="2 4" id="KW-0378">Hydrolase</keyword>
<evidence type="ECO:0000256" key="3">
    <source>
        <dbReference type="ARBA" id="ARBA00022842"/>
    </source>
</evidence>
<evidence type="ECO:0000259" key="5">
    <source>
        <dbReference type="PROSITE" id="PS51462"/>
    </source>
</evidence>
<gene>
    <name evidence="6" type="ORF">Pan265_07760</name>
</gene>
<dbReference type="AlphaFoldDB" id="A0A518BVC3"/>
<evidence type="ECO:0000256" key="2">
    <source>
        <dbReference type="ARBA" id="ARBA00022801"/>
    </source>
</evidence>
<protein>
    <submittedName>
        <fullName evidence="6">RNA pyrophosphohydrolase</fullName>
    </submittedName>
</protein>
<dbReference type="Proteomes" id="UP000320386">
    <property type="component" value="Chromosome"/>
</dbReference>